<accession>A0A290WQK6</accession>
<dbReference type="InterPro" id="IPR009045">
    <property type="entry name" value="Zn_M74/Hedgehog-like"/>
</dbReference>
<feature type="active site" description="Proton donor/acceptor" evidence="9">
    <location>
        <position position="184"/>
    </location>
</feature>
<evidence type="ECO:0000256" key="2">
    <source>
        <dbReference type="ARBA" id="ARBA00022670"/>
    </source>
</evidence>
<evidence type="ECO:0000256" key="3">
    <source>
        <dbReference type="ARBA" id="ARBA00022723"/>
    </source>
</evidence>
<evidence type="ECO:0000256" key="1">
    <source>
        <dbReference type="ARBA" id="ARBA00001362"/>
    </source>
</evidence>
<dbReference type="GO" id="GO:0008270">
    <property type="term" value="F:zinc ion binding"/>
    <property type="evidence" value="ECO:0007669"/>
    <property type="project" value="UniProtKB-UniRule"/>
</dbReference>
<comment type="similarity">
    <text evidence="9 10">Belongs to the peptidase M15D family.</text>
</comment>
<dbReference type="HAMAP" id="MF_01924">
    <property type="entry name" value="A_A_dipeptidase"/>
    <property type="match status" value="1"/>
</dbReference>
<dbReference type="GO" id="GO:0006508">
    <property type="term" value="P:proteolysis"/>
    <property type="evidence" value="ECO:0007669"/>
    <property type="project" value="UniProtKB-KW"/>
</dbReference>
<dbReference type="GO" id="GO:0071555">
    <property type="term" value="P:cell wall organization"/>
    <property type="evidence" value="ECO:0007669"/>
    <property type="project" value="UniProtKB-KW"/>
</dbReference>
<dbReference type="PANTHER" id="PTHR43126">
    <property type="entry name" value="D-ALANYL-D-ALANINE DIPEPTIDASE"/>
    <property type="match status" value="1"/>
</dbReference>
<evidence type="ECO:0000256" key="6">
    <source>
        <dbReference type="ARBA" id="ARBA00022997"/>
    </source>
</evidence>
<gene>
    <name evidence="9" type="primary">ddpX</name>
    <name evidence="11" type="ORF">CNX70_00915</name>
</gene>
<dbReference type="CDD" id="cd14840">
    <property type="entry name" value="D-Ala-D-Ala_dipeptidase_Aad"/>
    <property type="match status" value="1"/>
</dbReference>
<evidence type="ECO:0000313" key="12">
    <source>
        <dbReference type="Proteomes" id="UP000218437"/>
    </source>
</evidence>
<name>A0A290WQK6_9BURK</name>
<evidence type="ECO:0000256" key="5">
    <source>
        <dbReference type="ARBA" id="ARBA00022833"/>
    </source>
</evidence>
<feature type="binding site" evidence="9">
    <location>
        <position position="113"/>
    </location>
    <ligand>
        <name>Zn(2+)</name>
        <dbReference type="ChEBI" id="CHEBI:29105"/>
        <note>catalytic</note>
    </ligand>
</feature>
<protein>
    <recommendedName>
        <fullName evidence="9 10">D-alanyl-D-alanine dipeptidase</fullName>
        <shortName evidence="9 10">D-Ala-D-Ala dipeptidase</shortName>
        <ecNumber evidence="9 10">3.4.13.22</ecNumber>
    </recommendedName>
</protein>
<keyword evidence="4 9" id="KW-0378">Hydrolase</keyword>
<dbReference type="SUPFAM" id="SSF55166">
    <property type="entry name" value="Hedgehog/DD-peptidase"/>
    <property type="match status" value="1"/>
</dbReference>
<dbReference type="GO" id="GO:0160237">
    <property type="term" value="F:D-Ala-D-Ala dipeptidase activity"/>
    <property type="evidence" value="ECO:0007669"/>
    <property type="project" value="UniProtKB-EC"/>
</dbReference>
<keyword evidence="3 9" id="KW-0479">Metal-binding</keyword>
<feature type="site" description="Transition state stabilizer" evidence="9">
    <location>
        <position position="83"/>
    </location>
</feature>
<proteinExistence type="inferred from homology"/>
<comment type="catalytic activity">
    <reaction evidence="1 9 10">
        <text>D-alanyl-D-alanine + H2O = 2 D-alanine</text>
        <dbReference type="Rhea" id="RHEA:20661"/>
        <dbReference type="ChEBI" id="CHEBI:15377"/>
        <dbReference type="ChEBI" id="CHEBI:57416"/>
        <dbReference type="ChEBI" id="CHEBI:57822"/>
        <dbReference type="EC" id="3.4.13.22"/>
    </reaction>
</comment>
<dbReference type="KEGG" id="jsv:CNX70_00915"/>
<dbReference type="AlphaFoldDB" id="A0A290WQK6"/>
<evidence type="ECO:0000313" key="11">
    <source>
        <dbReference type="EMBL" id="ATD58906.1"/>
    </source>
</evidence>
<dbReference type="EMBL" id="CP023422">
    <property type="protein sequence ID" value="ATD58906.1"/>
    <property type="molecule type" value="Genomic_DNA"/>
</dbReference>
<keyword evidence="8 10" id="KW-0961">Cell wall biogenesis/degradation</keyword>
<keyword evidence="5 9" id="KW-0862">Zinc</keyword>
<keyword evidence="6 9" id="KW-0224">Dipeptidase</keyword>
<evidence type="ECO:0000256" key="8">
    <source>
        <dbReference type="ARBA" id="ARBA00023316"/>
    </source>
</evidence>
<evidence type="ECO:0000256" key="4">
    <source>
        <dbReference type="ARBA" id="ARBA00022801"/>
    </source>
</evidence>
<dbReference type="RefSeq" id="WP_096232707.1">
    <property type="nucleotide sequence ID" value="NZ_CP023422.1"/>
</dbReference>
<evidence type="ECO:0000256" key="10">
    <source>
        <dbReference type="PIRNR" id="PIRNR026671"/>
    </source>
</evidence>
<feature type="binding site" evidence="9">
    <location>
        <position position="120"/>
    </location>
    <ligand>
        <name>Zn(2+)</name>
        <dbReference type="ChEBI" id="CHEBI:29105"/>
        <note>catalytic</note>
    </ligand>
</feature>
<sequence>MSVAILQLEAVGSDPQFRHLNSIAGIAVDLRYATPDNFVGRDLYSPIDCAWLHRDAAAALEQAVAWLAAHRPDHHLLVLDALRPQRVQQQLWDALQGTELLGYIAEPSRGSIHSFGMALDITIVGPDGQELDMGTGFDDLSERSHPALELSLLEKGEITEKHVAHRRLLREAMFQAGFFGINSEWWHFDCGDRVLVRQTYTRVL</sequence>
<feature type="binding site" evidence="9">
    <location>
        <position position="187"/>
    </location>
    <ligand>
        <name>Zn(2+)</name>
        <dbReference type="ChEBI" id="CHEBI:29105"/>
        <note>catalytic</note>
    </ligand>
</feature>
<organism evidence="11 12">
    <name type="scientific">Janthinobacterium svalbardensis</name>
    <dbReference type="NCBI Taxonomy" id="368607"/>
    <lineage>
        <taxon>Bacteria</taxon>
        <taxon>Pseudomonadati</taxon>
        <taxon>Pseudomonadota</taxon>
        <taxon>Betaproteobacteria</taxon>
        <taxon>Burkholderiales</taxon>
        <taxon>Oxalobacteraceae</taxon>
        <taxon>Janthinobacterium</taxon>
    </lineage>
</organism>
<comment type="cofactor">
    <cofactor evidence="9">
        <name>Zn(2+)</name>
        <dbReference type="ChEBI" id="CHEBI:29105"/>
    </cofactor>
    <text evidence="9">Binds 1 zinc ion per subunit.</text>
</comment>
<dbReference type="PIRSF" id="PIRSF026671">
    <property type="entry name" value="AA_dipeptidase"/>
    <property type="match status" value="1"/>
</dbReference>
<reference evidence="11 12" key="1">
    <citation type="submission" date="2017-09" db="EMBL/GenBank/DDBJ databases">
        <title>Complete genome sequence of Janthinobacterium svalbardensis PAMC 27463.</title>
        <authorList>
            <person name="Cho Y.-J."/>
            <person name="Cho A."/>
            <person name="Kim O.-S."/>
            <person name="Lee J.-I."/>
        </authorList>
    </citation>
    <scope>NUCLEOTIDE SEQUENCE [LARGE SCALE GENOMIC DNA]</scope>
    <source>
        <strain evidence="11 12">PAMC 27463</strain>
    </source>
</reference>
<dbReference type="PANTHER" id="PTHR43126:SF2">
    <property type="entry name" value="D-ALANYL-D-ALANINE DIPEPTIDASE"/>
    <property type="match status" value="1"/>
</dbReference>
<dbReference type="Proteomes" id="UP000218437">
    <property type="component" value="Chromosome"/>
</dbReference>
<keyword evidence="12" id="KW-1185">Reference proteome</keyword>
<keyword evidence="7 9" id="KW-0482">Metalloprotease</keyword>
<dbReference type="Pfam" id="PF01427">
    <property type="entry name" value="Peptidase_M15"/>
    <property type="match status" value="1"/>
</dbReference>
<dbReference type="Gene3D" id="3.30.1380.10">
    <property type="match status" value="1"/>
</dbReference>
<keyword evidence="2 9" id="KW-0645">Protease</keyword>
<dbReference type="GO" id="GO:0008237">
    <property type="term" value="F:metallopeptidase activity"/>
    <property type="evidence" value="ECO:0007669"/>
    <property type="project" value="UniProtKB-KW"/>
</dbReference>
<dbReference type="EC" id="3.4.13.22" evidence="9 10"/>
<evidence type="ECO:0000256" key="9">
    <source>
        <dbReference type="HAMAP-Rule" id="MF_01924"/>
    </source>
</evidence>
<evidence type="ECO:0000256" key="7">
    <source>
        <dbReference type="ARBA" id="ARBA00023049"/>
    </source>
</evidence>
<comment type="function">
    <text evidence="9 10">Catalyzes hydrolysis of the D-alanyl-D-alanine dipeptide.</text>
</comment>
<dbReference type="InterPro" id="IPR000755">
    <property type="entry name" value="A_A_dipeptidase"/>
</dbReference>